<dbReference type="SUPFAM" id="SSF50044">
    <property type="entry name" value="SH3-domain"/>
    <property type="match status" value="2"/>
</dbReference>
<feature type="region of interest" description="Disordered" evidence="5">
    <location>
        <begin position="1070"/>
        <end position="1089"/>
    </location>
</feature>
<keyword evidence="1 3" id="KW-0728">SH3 domain</keyword>
<feature type="region of interest" description="Disordered" evidence="5">
    <location>
        <begin position="2432"/>
        <end position="2454"/>
    </location>
</feature>
<dbReference type="InterPro" id="IPR036028">
    <property type="entry name" value="SH3-like_dom_sf"/>
</dbReference>
<dbReference type="Pfam" id="PF00169">
    <property type="entry name" value="PH"/>
    <property type="match status" value="2"/>
</dbReference>
<feature type="compositionally biased region" description="Basic and acidic residues" evidence="5">
    <location>
        <begin position="2321"/>
        <end position="2348"/>
    </location>
</feature>
<feature type="region of interest" description="Disordered" evidence="5">
    <location>
        <begin position="1194"/>
        <end position="1233"/>
    </location>
</feature>
<evidence type="ECO:0000313" key="9">
    <source>
        <dbReference type="EMBL" id="KAJ3442947.1"/>
    </source>
</evidence>
<evidence type="ECO:0000256" key="2">
    <source>
        <dbReference type="ARBA" id="ARBA00022468"/>
    </source>
</evidence>
<feature type="compositionally biased region" description="Basic and acidic residues" evidence="5">
    <location>
        <begin position="1078"/>
        <end position="1089"/>
    </location>
</feature>
<feature type="domain" description="PH" evidence="7">
    <location>
        <begin position="389"/>
        <end position="489"/>
    </location>
</feature>
<dbReference type="InterPro" id="IPR011993">
    <property type="entry name" value="PH-like_dom_sf"/>
</dbReference>
<feature type="domain" description="SH3" evidence="6">
    <location>
        <begin position="1573"/>
        <end position="1633"/>
    </location>
</feature>
<evidence type="ECO:0000256" key="4">
    <source>
        <dbReference type="SAM" id="Coils"/>
    </source>
</evidence>
<feature type="compositionally biased region" description="Low complexity" evidence="5">
    <location>
        <begin position="807"/>
        <end position="831"/>
    </location>
</feature>
<dbReference type="PANTHER" id="PTHR10194">
    <property type="entry name" value="RAS GTPASE-ACTIVATING PROTEINS"/>
    <property type="match status" value="1"/>
</dbReference>
<feature type="coiled-coil region" evidence="4">
    <location>
        <begin position="499"/>
        <end position="540"/>
    </location>
</feature>
<protein>
    <submittedName>
        <fullName evidence="9">Ras gtpase-activating protein</fullName>
    </submittedName>
</protein>
<feature type="compositionally biased region" description="Low complexity" evidence="5">
    <location>
        <begin position="2280"/>
        <end position="2320"/>
    </location>
</feature>
<evidence type="ECO:0000256" key="5">
    <source>
        <dbReference type="SAM" id="MobiDB-lite"/>
    </source>
</evidence>
<comment type="caution">
    <text evidence="9">The sequence shown here is derived from an EMBL/GenBank/DDBJ whole genome shotgun (WGS) entry which is preliminary data.</text>
</comment>
<dbReference type="Gene3D" id="2.30.29.30">
    <property type="entry name" value="Pleckstrin-homology domain (PH domain)/Phosphotyrosine-binding domain (PTB)"/>
    <property type="match status" value="4"/>
</dbReference>
<name>A0AAV7ZLT1_9EUKA</name>
<keyword evidence="2" id="KW-0343">GTPase activation</keyword>
<dbReference type="PROSITE" id="PS50002">
    <property type="entry name" value="SH3"/>
    <property type="match status" value="1"/>
</dbReference>
<evidence type="ECO:0000256" key="3">
    <source>
        <dbReference type="PROSITE-ProRule" id="PRU00192"/>
    </source>
</evidence>
<feature type="domain" description="Ras-GAP" evidence="8">
    <location>
        <begin position="2489"/>
        <end position="2707"/>
    </location>
</feature>
<dbReference type="InterPro" id="IPR001936">
    <property type="entry name" value="RasGAP_dom"/>
</dbReference>
<dbReference type="InterPro" id="IPR008936">
    <property type="entry name" value="Rho_GTPase_activation_prot"/>
</dbReference>
<feature type="region of interest" description="Disordered" evidence="5">
    <location>
        <begin position="280"/>
        <end position="299"/>
    </location>
</feature>
<evidence type="ECO:0000256" key="1">
    <source>
        <dbReference type="ARBA" id="ARBA00022443"/>
    </source>
</evidence>
<dbReference type="PROSITE" id="PS50003">
    <property type="entry name" value="PH_DOMAIN"/>
    <property type="match status" value="3"/>
</dbReference>
<feature type="domain" description="PH" evidence="7">
    <location>
        <begin position="895"/>
        <end position="993"/>
    </location>
</feature>
<dbReference type="FunFam" id="2.30.29.30:FF:000286">
    <property type="entry name" value="PH-protein kinase domain containing protein"/>
    <property type="match status" value="1"/>
</dbReference>
<dbReference type="EMBL" id="JANTQA010000026">
    <property type="protein sequence ID" value="KAJ3442947.1"/>
    <property type="molecule type" value="Genomic_DNA"/>
</dbReference>
<feature type="region of interest" description="Disordered" evidence="5">
    <location>
        <begin position="785"/>
        <end position="831"/>
    </location>
</feature>
<feature type="compositionally biased region" description="Basic and acidic residues" evidence="5">
    <location>
        <begin position="1194"/>
        <end position="1213"/>
    </location>
</feature>
<feature type="region of interest" description="Disordered" evidence="5">
    <location>
        <begin position="1126"/>
        <end position="1169"/>
    </location>
</feature>
<dbReference type="PROSITE" id="PS50018">
    <property type="entry name" value="RAS_GTPASE_ACTIV_2"/>
    <property type="match status" value="1"/>
</dbReference>
<dbReference type="InterPro" id="IPR001849">
    <property type="entry name" value="PH_domain"/>
</dbReference>
<dbReference type="SMART" id="SM00326">
    <property type="entry name" value="SH3"/>
    <property type="match status" value="3"/>
</dbReference>
<dbReference type="Gene3D" id="1.10.506.10">
    <property type="entry name" value="GTPase Activation - p120gap, domain 1"/>
    <property type="match status" value="1"/>
</dbReference>
<feature type="region of interest" description="Disordered" evidence="5">
    <location>
        <begin position="723"/>
        <end position="742"/>
    </location>
</feature>
<accession>A0AAV7ZLT1</accession>
<proteinExistence type="predicted"/>
<dbReference type="Pfam" id="PF00616">
    <property type="entry name" value="RasGAP"/>
    <property type="match status" value="1"/>
</dbReference>
<organism evidence="9 10">
    <name type="scientific">Anaeramoeba flamelloides</name>
    <dbReference type="NCBI Taxonomy" id="1746091"/>
    <lineage>
        <taxon>Eukaryota</taxon>
        <taxon>Metamonada</taxon>
        <taxon>Anaeramoebidae</taxon>
        <taxon>Anaeramoeba</taxon>
    </lineage>
</organism>
<dbReference type="InterPro" id="IPR039360">
    <property type="entry name" value="Ras_GTPase"/>
</dbReference>
<dbReference type="SMART" id="SM00323">
    <property type="entry name" value="RasGAP"/>
    <property type="match status" value="1"/>
</dbReference>
<reference evidence="9" key="1">
    <citation type="submission" date="2022-08" db="EMBL/GenBank/DDBJ databases">
        <title>Novel sulphate-reducing endosymbionts in the free-living metamonad Anaeramoeba.</title>
        <authorList>
            <person name="Jerlstrom-Hultqvist J."/>
            <person name="Cepicka I."/>
            <person name="Gallot-Lavallee L."/>
            <person name="Salas-Leiva D."/>
            <person name="Curtis B.A."/>
            <person name="Zahonova K."/>
            <person name="Pipaliya S."/>
            <person name="Dacks J."/>
            <person name="Roger A.J."/>
        </authorList>
    </citation>
    <scope>NUCLEOTIDE SEQUENCE</scope>
    <source>
        <strain evidence="9">Busselton2</strain>
    </source>
</reference>
<evidence type="ECO:0000259" key="7">
    <source>
        <dbReference type="PROSITE" id="PS50003"/>
    </source>
</evidence>
<dbReference type="PANTHER" id="PTHR10194:SF60">
    <property type="entry name" value="RAS GTPASE-ACTIVATING PROTEIN RASKOL"/>
    <property type="match status" value="1"/>
</dbReference>
<dbReference type="Pfam" id="PF07653">
    <property type="entry name" value="SH3_2"/>
    <property type="match status" value="1"/>
</dbReference>
<evidence type="ECO:0000259" key="6">
    <source>
        <dbReference type="PROSITE" id="PS50002"/>
    </source>
</evidence>
<dbReference type="SUPFAM" id="SSF48350">
    <property type="entry name" value="GTPase activation domain, GAP"/>
    <property type="match status" value="1"/>
</dbReference>
<feature type="domain" description="PH" evidence="7">
    <location>
        <begin position="61"/>
        <end position="160"/>
    </location>
</feature>
<gene>
    <name evidence="9" type="ORF">M0812_12700</name>
</gene>
<evidence type="ECO:0000259" key="8">
    <source>
        <dbReference type="PROSITE" id="PS50018"/>
    </source>
</evidence>
<dbReference type="Proteomes" id="UP001146793">
    <property type="component" value="Unassembled WGS sequence"/>
</dbReference>
<feature type="region of interest" description="Disordered" evidence="5">
    <location>
        <begin position="2280"/>
        <end position="2355"/>
    </location>
</feature>
<feature type="compositionally biased region" description="Low complexity" evidence="5">
    <location>
        <begin position="1135"/>
        <end position="1165"/>
    </location>
</feature>
<feature type="region of interest" description="Disordered" evidence="5">
    <location>
        <begin position="1495"/>
        <end position="1522"/>
    </location>
</feature>
<dbReference type="InterPro" id="IPR001452">
    <property type="entry name" value="SH3_domain"/>
</dbReference>
<evidence type="ECO:0000313" key="10">
    <source>
        <dbReference type="Proteomes" id="UP001146793"/>
    </source>
</evidence>
<dbReference type="SMART" id="SM00233">
    <property type="entry name" value="PH"/>
    <property type="match status" value="5"/>
</dbReference>
<dbReference type="SUPFAM" id="SSF50729">
    <property type="entry name" value="PH domain-like"/>
    <property type="match status" value="5"/>
</dbReference>
<keyword evidence="4" id="KW-0175">Coiled coil</keyword>
<dbReference type="GO" id="GO:0005096">
    <property type="term" value="F:GTPase activator activity"/>
    <property type="evidence" value="ECO:0007669"/>
    <property type="project" value="UniProtKB-KW"/>
</dbReference>
<sequence>MNKPQTTQVLKSQEYNAKRMSSQFRRLFETLSPLLSKEETYHRQTIRVRELEQVLTLPRVPVLIDGWLFKIGKNNARWKKRWFILQDRMIKYYKSDTQNSGAVPLGIIDLRKVYDVVRLDNFWKREYIFGILLKDRMYVLRAYLEEQLNDWMTAINLSLLFHRIGQRPVRDEDTTLIRKLLIALDRLELKMFEKQTEIAETTPPRNKGSKKRSRLEKKLEIHKRKLTNTIRAILDWRNLLLSKLWILKQKNLTNFALTLIVDTQDYKKYQKSSTKFADIKKNENNKNSKDNNKNKNKEQEKQILKFKKWDIIQVYNESDQNWWLGECNGVAGWFNPNGIAQLIYNGKSKLSEYCPEEEEKSESIFDEKKSNTKNSTKNKGLGLFYKDLNISLINFLISNSDKSTFWKEVRCDVFLFTKYQLFHFNSKPNSEIKFTVPLSDVISIVNAKAKMNKENCFEIKMKKLQSVILTATNKKTYNNWVDTLQILFDLIKLSKPIPISECENQKNKIDQLLDFIEQKDENMKNKLNTIKKEKKEKKLKNELELFEIQNSNSKIKKIKITNKIKKKKKNLFTYLHDPEYLLKNNILLLIDQLNELNYIKNQLLSYQARLYFPNIKETEIAYSIDSNQRKKTNIEELSFEKRQWFLLRKQIDEFYLQVETGEKIGIVPCNKLKIIKICEYEQVFKLKDSLEGGKKQLKKQMSPNSSLKLQRQLNINFDVNTISGKSKTEKNNKKRSPKNSLILKSLSSPKKIRNSIIIHTKIRNRNKNSNFNNFLSNITDINNNRGNFNKQTNDNNQDKNCNDNDNDPNQDNNCNDKYNSNHSNDNNYNFNDGNSSYYNNYDGYNNENIQQLESIINYTNINFLNKINQKVDKKEMVLKLFENIEIAKKNRTAYPIEKIGYLYLKTGGGEMIKYWCHFSSHYLLFYKNNNSLRPIDGYDIRQVISVKKINSNKYQSIYQEFILQFKRGNNIILASLDYSELVSWFSIFRICKNFQLILGPLKMDETKKERNDKYYQLIEWIKFEKIKKEKNKFNNNNNNNNYNNNNNNNNNIIINNINININNDDDDINNNNNNKTKVNNDRIKHWNQDPNEKFKNISNFINSLEFWRKKILSRVARLNIKNPNDNRMRALTTESSNSNSNSNKNKNKNNKNNNNNNNTVLKNNSPEIKNKNEHVTSNQLENLISVENENNVKNKNYEEINENQSKRETKDEDLNQESHLNSEQNEENVKEKNQKEKETWLNFQKNKWLVVIRKSEGGVLKAELNKKIGLVKESKVILTIPILYNTLMEEEYQIKNENSNEILEKEKELKRYTFHNLIQNLQKRTKPKPIKKKKDNSFEFINYFPFFSQYIIYQETKPGNNQWQAKTLIIYKWNILIFQNNQCKNILNLMDVKSVEINKNYGFKNCFFIEFINNKNFFFLMESKKEMLKLINLLHIAINLNFILMPLKEQKLKLKAQIKFKYLSLIKWFEIAIINESIIFSHLYFKKETQEKHSPKIANSNHGNNNSHHDCKLNTNESNDNNVEEKQNMKKKINQNIDKRMILCQNWMNDLQKWRKFIISRYSSFIYQNETKNKKIKVFCLEDYKAQTKNGINFKEDDLLLLLENKGIILKVQNLDTQETGIIPSNKVQIADPTKGDDDIIKIYLKKNTFHNNIKQLFNIRKTRSINDQNAKQFQTNFLFENVNLNTQYKSKAIAMAKECLKIWLIFPDHILNFPIFYSGFLFVNSQRSLSSKLVTRWVVLQGWLLLEYENDQEEDLINVIDLRNVNSITSSEIQNKKYQHQIMINFDNFQKKVLIKKKDYNHWYSSLIALKNFINLFFFSINNQTTKELKLHHLFSLLTWIQNKIISTKELKSGDENLFQFYTEYDDLFSINELKTTLNKLNLEINHLNIWKNRIAIEIAKIKFKNKVFNHEKIFGIALYYKIKNNDVNKHNDNSNSNNYKNNLIKEENQNTYLMDWNWLYILEPFDDTENENENENENGNGNYNDNDNQLIFCSNIEDELTKFELEKNKLICIKFKELNKELFLNFSKIFINNNNNQNNDKDDNETFHDNNFIKNENNKLDDLPIIYKEKIYYYLKGKISSKWTKKYLEINGYLIKIYNCQKNKKKQLFKTVNLCQNFKYKTLSPNVVPLKFSLKNSYLRNVFKIEFPEKNQSSLLFSAKDSINKFQLTSNLKLIEKLHKFQTPMHKKYFDTKKELLLSQYLLKSINQSFEKEKKRKKEIFKQSNLISNNSKQYSIISPKIELEIKENKHLLINLKIWRKKILSKILYLNKKNINHNINNTNNNNNNNNTNNNKNGNENNTSNNNNNENENNNNNNKNNENDKNKSNDKNTKIDNHKSNDKNKKIDDDDDDDDDKEIGYVLKSIVNKEGVLEIKKGNWVNIIENNIKLKTIKIQYNTKEYEIKKSFIEIVKPIKSIQFIEDLIPEKIINKNENKQQNNNEKKSPRGNERPKKIPFKKIEQLHKLLFVLQNEQLLFTMTISKIVNISDLDLLSKSLITIFEVKRFNSILIEQNIQNEVEKTEFEGTLFRGNCMASKMMNTYAKNVALNYLSKTLKDIINEIIQCEESFEIIPQYIAKQIKTKVTSNRNNDGVLNPDEDEINETIKRRAKKNLELLKKYVIKTLNAILNSLELCPLALRDLCCKLFSATSKKFPNSKYIVVAGFIFLRFICPAIVVPEKYGITDKIPSIHNRRNLILLSKVVQSVANGATFNEENMQLVNPIVEQFIPKLQIFMNNLVEPCFLCKDLNEQSEYLIIAKNDQKFVACEGKTLSQNFIQVNADDLNLDNKNYNYEVESFDVFDEELLLHLTKIFKLISIPNYKEQILDSIKSNTNIYEKVLQLYND</sequence>
<dbReference type="Gene3D" id="2.30.30.40">
    <property type="entry name" value="SH3 Domains"/>
    <property type="match status" value="2"/>
</dbReference>